<dbReference type="CDD" id="cd09272">
    <property type="entry name" value="RNase_HI_RT_Ty1"/>
    <property type="match status" value="1"/>
</dbReference>
<organism evidence="4 5">
    <name type="scientific">Alternaria arborescens</name>
    <dbReference type="NCBI Taxonomy" id="156630"/>
    <lineage>
        <taxon>Eukaryota</taxon>
        <taxon>Fungi</taxon>
        <taxon>Dikarya</taxon>
        <taxon>Ascomycota</taxon>
        <taxon>Pezizomycotina</taxon>
        <taxon>Dothideomycetes</taxon>
        <taxon>Pleosporomycetidae</taxon>
        <taxon>Pleosporales</taxon>
        <taxon>Pleosporineae</taxon>
        <taxon>Pleosporaceae</taxon>
        <taxon>Alternaria</taxon>
        <taxon>Alternaria sect. Alternaria</taxon>
    </lineage>
</organism>
<dbReference type="InterPro" id="IPR036397">
    <property type="entry name" value="RNaseH_sf"/>
</dbReference>
<gene>
    <name evidence="4" type="ORF">AA0113_g4436</name>
</gene>
<feature type="compositionally biased region" description="Low complexity" evidence="1">
    <location>
        <begin position="237"/>
        <end position="249"/>
    </location>
</feature>
<protein>
    <submittedName>
        <fullName evidence="4">Uncharacterized protein</fullName>
    </submittedName>
</protein>
<keyword evidence="5" id="KW-1185">Reference proteome</keyword>
<dbReference type="Pfam" id="PF07727">
    <property type="entry name" value="RVT_2"/>
    <property type="match status" value="1"/>
</dbReference>
<name>A0A4V1X6S2_9PLEO</name>
<feature type="domain" description="Reverse transcriptase Ty1/copia-type" evidence="2">
    <location>
        <begin position="405"/>
        <end position="628"/>
    </location>
</feature>
<dbReference type="SUPFAM" id="SSF53098">
    <property type="entry name" value="Ribonuclease H-like"/>
    <property type="match status" value="1"/>
</dbReference>
<feature type="region of interest" description="Disordered" evidence="1">
    <location>
        <begin position="221"/>
        <end position="250"/>
    </location>
</feature>
<accession>A0A4V1X6S2</accession>
<reference evidence="5" key="1">
    <citation type="journal article" date="2019" name="bioRxiv">
        <title>Genomics, evolutionary history and diagnostics of the Alternaria alternata species group including apple and Asian pear pathotypes.</title>
        <authorList>
            <person name="Armitage A.D."/>
            <person name="Cockerton H.M."/>
            <person name="Sreenivasaprasad S."/>
            <person name="Woodhall J.W."/>
            <person name="Lane C.R."/>
            <person name="Harrison R.J."/>
            <person name="Clarkson J.P."/>
        </authorList>
    </citation>
    <scope>NUCLEOTIDE SEQUENCE [LARGE SCALE GENOMIC DNA]</scope>
    <source>
        <strain evidence="5">RGR 97.0016</strain>
    </source>
</reference>
<dbReference type="PANTHER" id="PTHR11439">
    <property type="entry name" value="GAG-POL-RELATED RETROTRANSPOSON"/>
    <property type="match status" value="1"/>
</dbReference>
<evidence type="ECO:0000259" key="2">
    <source>
        <dbReference type="Pfam" id="PF07727"/>
    </source>
</evidence>
<feature type="region of interest" description="Disordered" evidence="1">
    <location>
        <begin position="265"/>
        <end position="298"/>
    </location>
</feature>
<dbReference type="EMBL" id="PEJP01000015">
    <property type="protein sequence ID" value="RYO67478.1"/>
    <property type="molecule type" value="Genomic_DNA"/>
</dbReference>
<sequence length="902" mass="103678">MRLLAKIKRQFNAYVSVVRLDSERGYSELLHMLRDLGIIVEPRAEYTEEQNGLSEQAGKMIVIRGRAIRIDGRLPIELSNECCLVAVYLLNRTPTEALGWRTPYEVVWGVKPLAAHLNVVGARAYVLNNKLKRGEKLESRALIGQLVGYDSTNIYRVWMPALGRVLRTRDVIFLSHDSTEAVYPDRQTLKEVVTILDVPEPPEETDHEIQLLLQSAREGQISVQHHERADQSKNTSRELPTPESTPEPTFWQDALDLDLEPEIEPEREPEIEPDSNPDAMDLPRGWEPLPSDAEAPDRRLNNAPRREEISSQLSSSNVLTGKRQRKTLGTYFVAFAAALQLAELQKSRLHRDQLPPPPKRWKDLEKHPFGKKFKAAADEEFKSCQKKGCFRTTSVTDADSHGHSQILPLMWVFTYKFDEEGLLYKYKARLVVRGDLQENWGDTYAATLAARVFRFLIALTAAFSLKAYQYDVLNAFLNAPLDKLVFVRTPDPYVEELGKLLELKRALYGLKDASLLWYKHLKETLIKLGLRPVKDVPCLFTNERLIVFFYVDDIVVLVHPDHLDDHQRFEKGLEAVYDLRKLGELKWFLGIRVLRDWTAGTIWLIQDSFIEKIVNKFDLDQKSGGRYPAVPLVENSLGQSEEETDHQRTQLYQQLVGSLAYISTFTRPDVARAHSVLARHLQNPGQKHVSAVKHVWRYLYGTRNLAIRASRQTAESSSYVWDKSLFYGASDAAFADEVEGRRSSHGYLFKLYGMPIDWKATRQRSVTKSTTEAELIALSATGGEMEWWTRVFQHVKFDPEIQPTIYCDNEQTVGIVKKEDERLHTKLRHVDTHQMWVRQEVQEGRLNVEWCPTAEMPADGLTKSLVRQKHTEFVRQLGLEDVRQLLTTCDNSPEPAELRQWY</sequence>
<evidence type="ECO:0000313" key="4">
    <source>
        <dbReference type="EMBL" id="RYO67478.1"/>
    </source>
</evidence>
<dbReference type="SUPFAM" id="SSF56672">
    <property type="entry name" value="DNA/RNA polymerases"/>
    <property type="match status" value="1"/>
</dbReference>
<evidence type="ECO:0000256" key="1">
    <source>
        <dbReference type="SAM" id="MobiDB-lite"/>
    </source>
</evidence>
<comment type="caution">
    <text evidence="4">The sequence shown here is derived from an EMBL/GenBank/DDBJ whole genome shotgun (WGS) entry which is preliminary data.</text>
</comment>
<dbReference type="GO" id="GO:0003676">
    <property type="term" value="F:nucleic acid binding"/>
    <property type="evidence" value="ECO:0007669"/>
    <property type="project" value="InterPro"/>
</dbReference>
<dbReference type="InterPro" id="IPR013103">
    <property type="entry name" value="RVT_2"/>
</dbReference>
<evidence type="ECO:0000313" key="5">
    <source>
        <dbReference type="Proteomes" id="UP000293823"/>
    </source>
</evidence>
<dbReference type="Proteomes" id="UP000293823">
    <property type="component" value="Unassembled WGS sequence"/>
</dbReference>
<dbReference type="Gene3D" id="3.30.420.10">
    <property type="entry name" value="Ribonuclease H-like superfamily/Ribonuclease H"/>
    <property type="match status" value="1"/>
</dbReference>
<dbReference type="Pfam" id="PF25597">
    <property type="entry name" value="SH3_retrovirus"/>
    <property type="match status" value="1"/>
</dbReference>
<dbReference type="OrthoDB" id="3943081at2759"/>
<proteinExistence type="predicted"/>
<evidence type="ECO:0000259" key="3">
    <source>
        <dbReference type="Pfam" id="PF25597"/>
    </source>
</evidence>
<feature type="domain" description="Retroviral polymerase SH3-like" evidence="3">
    <location>
        <begin position="123"/>
        <end position="178"/>
    </location>
</feature>
<dbReference type="InterPro" id="IPR012337">
    <property type="entry name" value="RNaseH-like_sf"/>
</dbReference>
<dbReference type="InterPro" id="IPR043502">
    <property type="entry name" value="DNA/RNA_pol_sf"/>
</dbReference>
<dbReference type="PANTHER" id="PTHR11439:SF438">
    <property type="entry name" value="REVERSE TRANSCRIPTASE TY1_COPIA-TYPE DOMAIN-CONTAINING PROTEIN"/>
    <property type="match status" value="1"/>
</dbReference>
<dbReference type="AlphaFoldDB" id="A0A4V1X6S2"/>
<dbReference type="InterPro" id="IPR057670">
    <property type="entry name" value="SH3_retrovirus"/>
</dbReference>